<feature type="non-terminal residue" evidence="2">
    <location>
        <position position="133"/>
    </location>
</feature>
<dbReference type="Gene3D" id="2.130.10.10">
    <property type="entry name" value="YVTN repeat-like/Quinoprotein amine dehydrogenase"/>
    <property type="match status" value="1"/>
</dbReference>
<proteinExistence type="predicted"/>
<dbReference type="EMBL" id="BARV01037777">
    <property type="protein sequence ID" value="GAI54265.1"/>
    <property type="molecule type" value="Genomic_DNA"/>
</dbReference>
<feature type="domain" description="Pyrrolo-quinoline quinone repeat" evidence="1">
    <location>
        <begin position="5"/>
        <end position="130"/>
    </location>
</feature>
<dbReference type="InterPro" id="IPR011047">
    <property type="entry name" value="Quinoprotein_ADH-like_sf"/>
</dbReference>
<dbReference type="InterPro" id="IPR002372">
    <property type="entry name" value="PQQ_rpt_dom"/>
</dbReference>
<evidence type="ECO:0000313" key="2">
    <source>
        <dbReference type="EMBL" id="GAI54265.1"/>
    </source>
</evidence>
<protein>
    <recommendedName>
        <fullName evidence="1">Pyrrolo-quinoline quinone repeat domain-containing protein</fullName>
    </recommendedName>
</protein>
<evidence type="ECO:0000259" key="1">
    <source>
        <dbReference type="Pfam" id="PF13360"/>
    </source>
</evidence>
<comment type="caution">
    <text evidence="2">The sequence shown here is derived from an EMBL/GenBank/DDBJ whole genome shotgun (WGS) entry which is preliminary data.</text>
</comment>
<dbReference type="InterPro" id="IPR018391">
    <property type="entry name" value="PQQ_b-propeller_rpt"/>
</dbReference>
<dbReference type="SUPFAM" id="SSF50998">
    <property type="entry name" value="Quinoprotein alcohol dehydrogenase-like"/>
    <property type="match status" value="1"/>
</dbReference>
<name>X1QTN5_9ZZZZ</name>
<dbReference type="PANTHER" id="PTHR34512">
    <property type="entry name" value="CELL SURFACE PROTEIN"/>
    <property type="match status" value="1"/>
</dbReference>
<dbReference type="Pfam" id="PF13360">
    <property type="entry name" value="PQQ_2"/>
    <property type="match status" value="1"/>
</dbReference>
<dbReference type="PANTHER" id="PTHR34512:SF30">
    <property type="entry name" value="OUTER MEMBRANE PROTEIN ASSEMBLY FACTOR BAMB"/>
    <property type="match status" value="1"/>
</dbReference>
<dbReference type="InterPro" id="IPR015943">
    <property type="entry name" value="WD40/YVTN_repeat-like_dom_sf"/>
</dbReference>
<gene>
    <name evidence="2" type="ORF">S06H3_58372</name>
</gene>
<accession>X1QTN5</accession>
<dbReference type="SMART" id="SM00564">
    <property type="entry name" value="PQQ"/>
    <property type="match status" value="3"/>
</dbReference>
<sequence>MNNLLYFASSADNKIYCLDAETGKERWTFYSEAPNRLVPFLYKGKVYFGSDDGNFYCLNALEGELIWKYKATISSRKIIGNGRIISVCPVRTGCIVRNDTVFFAAGLFPRQEVYIIALDANDGTEIWKKKQDG</sequence>
<reference evidence="2" key="1">
    <citation type="journal article" date="2014" name="Front. Microbiol.">
        <title>High frequency of phylogenetically diverse reductive dehalogenase-homologous genes in deep subseafloor sedimentary metagenomes.</title>
        <authorList>
            <person name="Kawai M."/>
            <person name="Futagami T."/>
            <person name="Toyoda A."/>
            <person name="Takaki Y."/>
            <person name="Nishi S."/>
            <person name="Hori S."/>
            <person name="Arai W."/>
            <person name="Tsubouchi T."/>
            <person name="Morono Y."/>
            <person name="Uchiyama I."/>
            <person name="Ito T."/>
            <person name="Fujiyama A."/>
            <person name="Inagaki F."/>
            <person name="Takami H."/>
        </authorList>
    </citation>
    <scope>NUCLEOTIDE SEQUENCE</scope>
    <source>
        <strain evidence="2">Expedition CK06-06</strain>
    </source>
</reference>
<dbReference type="AlphaFoldDB" id="X1QTN5"/>
<organism evidence="2">
    <name type="scientific">marine sediment metagenome</name>
    <dbReference type="NCBI Taxonomy" id="412755"/>
    <lineage>
        <taxon>unclassified sequences</taxon>
        <taxon>metagenomes</taxon>
        <taxon>ecological metagenomes</taxon>
    </lineage>
</organism>